<sequence>MTQPLIEKLHHLDSILHDIRQRYDASHNELLSLKNGPQIDPNEVERLQQQLTESQAAYEQAQQTQQQLEQELSDTRSAFEQAQQEHSSLEQVYNQLNDEHQSLVEAHTSLNDSYSELLQKCEALEASNHALLEKNRLAREHTKVVMHRLTLIDQAAD</sequence>
<comment type="caution">
    <text evidence="2">The sequence shown here is derived from an EMBL/GenBank/DDBJ whole genome shotgun (WGS) entry which is preliminary data.</text>
</comment>
<evidence type="ECO:0000313" key="2">
    <source>
        <dbReference type="EMBL" id="MUG33041.1"/>
    </source>
</evidence>
<dbReference type="SUPFAM" id="SSF58100">
    <property type="entry name" value="Bacterial hemolysins"/>
    <property type="match status" value="1"/>
</dbReference>
<dbReference type="RefSeq" id="WP_110816905.1">
    <property type="nucleotide sequence ID" value="NZ_WFKQ01000009.1"/>
</dbReference>
<evidence type="ECO:0000313" key="3">
    <source>
        <dbReference type="Proteomes" id="UP000442109"/>
    </source>
</evidence>
<dbReference type="Proteomes" id="UP000442109">
    <property type="component" value="Unassembled WGS sequence"/>
</dbReference>
<dbReference type="Gene3D" id="1.10.287.1490">
    <property type="match status" value="1"/>
</dbReference>
<feature type="region of interest" description="Disordered" evidence="1">
    <location>
        <begin position="52"/>
        <end position="87"/>
    </location>
</feature>
<reference evidence="2 3" key="1">
    <citation type="journal article" date="2019" name="PLoS ONE">
        <title>Pup mortality in New Zealand sea lions (Phocarctos hookeri) at Enderby Island, Auckland Islands, 2013-18.</title>
        <authorList>
            <person name="Michael S.A."/>
            <person name="Hayman D.T.S."/>
            <person name="Gray R."/>
            <person name="Zhang J."/>
            <person name="Rogers L."/>
            <person name="Roe W.D."/>
        </authorList>
    </citation>
    <scope>NUCLEOTIDE SEQUENCE [LARGE SCALE GENOMIC DNA]</scope>
    <source>
        <strain evidence="2 3">SM868</strain>
    </source>
</reference>
<gene>
    <name evidence="2" type="ORF">GB996_09555</name>
</gene>
<dbReference type="OrthoDB" id="6658461at2"/>
<organism evidence="2 3">
    <name type="scientific">Psychrobacter sanguinis</name>
    <dbReference type="NCBI Taxonomy" id="861445"/>
    <lineage>
        <taxon>Bacteria</taxon>
        <taxon>Pseudomonadati</taxon>
        <taxon>Pseudomonadota</taxon>
        <taxon>Gammaproteobacteria</taxon>
        <taxon>Moraxellales</taxon>
        <taxon>Moraxellaceae</taxon>
        <taxon>Psychrobacter</taxon>
    </lineage>
</organism>
<name>A0A844M259_9GAMM</name>
<dbReference type="EMBL" id="WFKQ01000009">
    <property type="protein sequence ID" value="MUG33041.1"/>
    <property type="molecule type" value="Genomic_DNA"/>
</dbReference>
<evidence type="ECO:0000256" key="1">
    <source>
        <dbReference type="SAM" id="MobiDB-lite"/>
    </source>
</evidence>
<dbReference type="AlphaFoldDB" id="A0A844M259"/>
<proteinExistence type="predicted"/>
<protein>
    <submittedName>
        <fullName evidence="2">Uncharacterized protein</fullName>
    </submittedName>
</protein>
<feature type="compositionally biased region" description="Polar residues" evidence="1">
    <location>
        <begin position="75"/>
        <end position="87"/>
    </location>
</feature>
<accession>A0A844M259</accession>
<feature type="compositionally biased region" description="Low complexity" evidence="1">
    <location>
        <begin position="52"/>
        <end position="70"/>
    </location>
</feature>
<keyword evidence="3" id="KW-1185">Reference proteome</keyword>